<dbReference type="Proteomes" id="UP000198287">
    <property type="component" value="Unassembled WGS sequence"/>
</dbReference>
<dbReference type="EMBL" id="LNIX01000031">
    <property type="protein sequence ID" value="OXA40899.1"/>
    <property type="molecule type" value="Genomic_DNA"/>
</dbReference>
<evidence type="ECO:0000313" key="3">
    <source>
        <dbReference type="Proteomes" id="UP000198287"/>
    </source>
</evidence>
<keyword evidence="3" id="KW-1185">Reference proteome</keyword>
<sequence>MATPRLPVCLFCRNGDCTSSWSDLFPQFLTYLATINIPVENFENFCPENFHSCQKCGSLLQTIAHHVHQLGEDLLTIYRVTLQNMNHNSDDDDDNIFEIWRRRSVSHSEIENMEQESPFKRGVNYDDVDIDIKYEVDQETQNLDFADDHHSPPEEEDEIPPEEDDESYLNDILELADDADDPPSPSRQASSSHKRQSTATLKPETTKILKLIGTNSIQVASNSFSVNEFDPKNVPVNLCGTSEIEIRDLIRTNFDLGVSSSVLDSMRFLFILP</sequence>
<protein>
    <submittedName>
        <fullName evidence="2">Uncharacterized protein</fullName>
    </submittedName>
</protein>
<dbReference type="AlphaFoldDB" id="A0A226D6R4"/>
<evidence type="ECO:0000256" key="1">
    <source>
        <dbReference type="SAM" id="MobiDB-lite"/>
    </source>
</evidence>
<name>A0A226D6R4_FOLCA</name>
<organism evidence="2 3">
    <name type="scientific">Folsomia candida</name>
    <name type="common">Springtail</name>
    <dbReference type="NCBI Taxonomy" id="158441"/>
    <lineage>
        <taxon>Eukaryota</taxon>
        <taxon>Metazoa</taxon>
        <taxon>Ecdysozoa</taxon>
        <taxon>Arthropoda</taxon>
        <taxon>Hexapoda</taxon>
        <taxon>Collembola</taxon>
        <taxon>Entomobryomorpha</taxon>
        <taxon>Isotomoidea</taxon>
        <taxon>Isotomidae</taxon>
        <taxon>Proisotominae</taxon>
        <taxon>Folsomia</taxon>
    </lineage>
</organism>
<accession>A0A226D6R4</accession>
<reference evidence="2 3" key="1">
    <citation type="submission" date="2015-12" db="EMBL/GenBank/DDBJ databases">
        <title>The genome of Folsomia candida.</title>
        <authorList>
            <person name="Faddeeva A."/>
            <person name="Derks M.F."/>
            <person name="Anvar Y."/>
            <person name="Smit S."/>
            <person name="Van Straalen N."/>
            <person name="Roelofs D."/>
        </authorList>
    </citation>
    <scope>NUCLEOTIDE SEQUENCE [LARGE SCALE GENOMIC DNA]</scope>
    <source>
        <strain evidence="2 3">VU population</strain>
        <tissue evidence="2">Whole body</tissue>
    </source>
</reference>
<gene>
    <name evidence="2" type="ORF">Fcan01_24190</name>
</gene>
<feature type="region of interest" description="Disordered" evidence="1">
    <location>
        <begin position="143"/>
        <end position="201"/>
    </location>
</feature>
<evidence type="ECO:0000313" key="2">
    <source>
        <dbReference type="EMBL" id="OXA40899.1"/>
    </source>
</evidence>
<feature type="compositionally biased region" description="Acidic residues" evidence="1">
    <location>
        <begin position="154"/>
        <end position="181"/>
    </location>
</feature>
<proteinExistence type="predicted"/>
<comment type="caution">
    <text evidence="2">The sequence shown here is derived from an EMBL/GenBank/DDBJ whole genome shotgun (WGS) entry which is preliminary data.</text>
</comment>